<accession>A0A167JY55</accession>
<evidence type="ECO:0000313" key="3">
    <source>
        <dbReference type="Proteomes" id="UP000076738"/>
    </source>
</evidence>
<keyword evidence="3" id="KW-1185">Reference proteome</keyword>
<dbReference type="Proteomes" id="UP000076738">
    <property type="component" value="Unassembled WGS sequence"/>
</dbReference>
<sequence length="233" mass="26522">MPVWKLHRKRRFHGLPEASPPAPAKHLAPETKPEGVRHRCKQHQPPVPPGTLYWRRAQRSRAKKSASPQLPPSPDMEDGYRSLLPHRSRFIDLDDLFSQFSTPLAREAEGAADWFSFQLQIAARNLVADLILWVKRDFEAAKHAAGMWREDVQRWVDGFDEWEMGSEIHLEAVRVAGELPIMVEREGNTGDLYPNDVDPTPPQRIKYGDPDLSDDDSDVLLETPPFALYSGSD</sequence>
<evidence type="ECO:0000256" key="1">
    <source>
        <dbReference type="SAM" id="MobiDB-lite"/>
    </source>
</evidence>
<feature type="region of interest" description="Disordered" evidence="1">
    <location>
        <begin position="186"/>
        <end position="218"/>
    </location>
</feature>
<organism evidence="2 3">
    <name type="scientific">Calocera viscosa (strain TUFC12733)</name>
    <dbReference type="NCBI Taxonomy" id="1330018"/>
    <lineage>
        <taxon>Eukaryota</taxon>
        <taxon>Fungi</taxon>
        <taxon>Dikarya</taxon>
        <taxon>Basidiomycota</taxon>
        <taxon>Agaricomycotina</taxon>
        <taxon>Dacrymycetes</taxon>
        <taxon>Dacrymycetales</taxon>
        <taxon>Dacrymycetaceae</taxon>
        <taxon>Calocera</taxon>
    </lineage>
</organism>
<name>A0A167JY55_CALVF</name>
<dbReference type="AlphaFoldDB" id="A0A167JY55"/>
<proteinExistence type="predicted"/>
<reference evidence="2 3" key="1">
    <citation type="journal article" date="2016" name="Mol. Biol. Evol.">
        <title>Comparative Genomics of Early-Diverging Mushroom-Forming Fungi Provides Insights into the Origins of Lignocellulose Decay Capabilities.</title>
        <authorList>
            <person name="Nagy L.G."/>
            <person name="Riley R."/>
            <person name="Tritt A."/>
            <person name="Adam C."/>
            <person name="Daum C."/>
            <person name="Floudas D."/>
            <person name="Sun H."/>
            <person name="Yadav J.S."/>
            <person name="Pangilinan J."/>
            <person name="Larsson K.H."/>
            <person name="Matsuura K."/>
            <person name="Barry K."/>
            <person name="Labutti K."/>
            <person name="Kuo R."/>
            <person name="Ohm R.A."/>
            <person name="Bhattacharya S.S."/>
            <person name="Shirouzu T."/>
            <person name="Yoshinaga Y."/>
            <person name="Martin F.M."/>
            <person name="Grigoriev I.V."/>
            <person name="Hibbett D.S."/>
        </authorList>
    </citation>
    <scope>NUCLEOTIDE SEQUENCE [LARGE SCALE GENOMIC DNA]</scope>
    <source>
        <strain evidence="2 3">TUFC12733</strain>
    </source>
</reference>
<protein>
    <submittedName>
        <fullName evidence="2">Uncharacterized protein</fullName>
    </submittedName>
</protein>
<gene>
    <name evidence="2" type="ORF">CALVIDRAFT_232853</name>
</gene>
<feature type="compositionally biased region" description="Basic residues" evidence="1">
    <location>
        <begin position="1"/>
        <end position="13"/>
    </location>
</feature>
<feature type="region of interest" description="Disordered" evidence="1">
    <location>
        <begin position="1"/>
        <end position="78"/>
    </location>
</feature>
<dbReference type="EMBL" id="KV417297">
    <property type="protein sequence ID" value="KZO94062.1"/>
    <property type="molecule type" value="Genomic_DNA"/>
</dbReference>
<feature type="compositionally biased region" description="Basic and acidic residues" evidence="1">
    <location>
        <begin position="27"/>
        <end position="37"/>
    </location>
</feature>
<dbReference type="OrthoDB" id="10361062at2759"/>
<evidence type="ECO:0000313" key="2">
    <source>
        <dbReference type="EMBL" id="KZO94062.1"/>
    </source>
</evidence>